<dbReference type="RefSeq" id="WP_074792349.1">
    <property type="nucleotide sequence ID" value="NZ_FOAD01000001.1"/>
</dbReference>
<organism evidence="2 3">
    <name type="scientific">Haloferax larsenii</name>
    <dbReference type="NCBI Taxonomy" id="302484"/>
    <lineage>
        <taxon>Archaea</taxon>
        <taxon>Methanobacteriati</taxon>
        <taxon>Methanobacteriota</taxon>
        <taxon>Stenosarchaea group</taxon>
        <taxon>Halobacteria</taxon>
        <taxon>Halobacteriales</taxon>
        <taxon>Haloferacaceae</taxon>
        <taxon>Haloferax</taxon>
    </lineage>
</organism>
<feature type="domain" description="2Fe-2S ferredoxin-type" evidence="1">
    <location>
        <begin position="2"/>
        <end position="99"/>
    </location>
</feature>
<evidence type="ECO:0000313" key="2">
    <source>
        <dbReference type="EMBL" id="SEK61984.1"/>
    </source>
</evidence>
<reference evidence="2 3" key="1">
    <citation type="submission" date="2016-10" db="EMBL/GenBank/DDBJ databases">
        <authorList>
            <person name="de Groot N.N."/>
        </authorList>
    </citation>
    <scope>NUCLEOTIDE SEQUENCE [LARGE SCALE GENOMIC DNA]</scope>
    <source>
        <strain evidence="2 3">CDM_5</strain>
    </source>
</reference>
<dbReference type="GO" id="GO:0051536">
    <property type="term" value="F:iron-sulfur cluster binding"/>
    <property type="evidence" value="ECO:0007669"/>
    <property type="project" value="InterPro"/>
</dbReference>
<dbReference type="OrthoDB" id="31557at2157"/>
<proteinExistence type="predicted"/>
<dbReference type="InterPro" id="IPR036010">
    <property type="entry name" value="2Fe-2S_ferredoxin-like_sf"/>
</dbReference>
<name>A0A1H7II45_HALLR</name>
<dbReference type="PROSITE" id="PS51085">
    <property type="entry name" value="2FE2S_FER_2"/>
    <property type="match status" value="1"/>
</dbReference>
<dbReference type="AlphaFoldDB" id="A0A1H7II45"/>
<dbReference type="InterPro" id="IPR012675">
    <property type="entry name" value="Beta-grasp_dom_sf"/>
</dbReference>
<evidence type="ECO:0000313" key="3">
    <source>
        <dbReference type="Proteomes" id="UP000183894"/>
    </source>
</evidence>
<dbReference type="Gene3D" id="3.10.20.30">
    <property type="match status" value="1"/>
</dbReference>
<evidence type="ECO:0000259" key="1">
    <source>
        <dbReference type="PROSITE" id="PS51085"/>
    </source>
</evidence>
<dbReference type="SUPFAM" id="SSF54292">
    <property type="entry name" value="2Fe-2S ferredoxin-like"/>
    <property type="match status" value="1"/>
</dbReference>
<sequence>MPTVHFRGREIECDRGAVLRDVLREAGESPYNGNASWANCRGVGCCGTCAVSVEGPVTHRTKMEGWRLNFPPHDGQLGVRLSCQTLVLGDLWVEKYPGFWGEEMPEAEDDEPEGSD</sequence>
<dbReference type="CDD" id="cd00207">
    <property type="entry name" value="fer2"/>
    <property type="match status" value="1"/>
</dbReference>
<dbReference type="EMBL" id="FOAD01000001">
    <property type="protein sequence ID" value="SEK61984.1"/>
    <property type="molecule type" value="Genomic_DNA"/>
</dbReference>
<dbReference type="Pfam" id="PF00111">
    <property type="entry name" value="Fer2"/>
    <property type="match status" value="1"/>
</dbReference>
<accession>A0A1H7II45</accession>
<dbReference type="Proteomes" id="UP000183894">
    <property type="component" value="Unassembled WGS sequence"/>
</dbReference>
<dbReference type="InterPro" id="IPR001041">
    <property type="entry name" value="2Fe-2S_ferredoxin-type"/>
</dbReference>
<protein>
    <submittedName>
        <fullName evidence="2">Ferredoxin</fullName>
    </submittedName>
</protein>
<gene>
    <name evidence="2" type="ORF">SAMN04488691_101901</name>
</gene>